<proteinExistence type="predicted"/>
<gene>
    <name evidence="2" type="ORF">SSSS39_00318</name>
</gene>
<dbReference type="EMBL" id="CABHNJ010000035">
    <property type="protein sequence ID" value="VUX11896.1"/>
    <property type="molecule type" value="Genomic_DNA"/>
</dbReference>
<evidence type="ECO:0000313" key="2">
    <source>
        <dbReference type="EMBL" id="VUX11896.1"/>
    </source>
</evidence>
<keyword evidence="1" id="KW-0472">Membrane</keyword>
<feature type="transmembrane region" description="Helical" evidence="1">
    <location>
        <begin position="20"/>
        <end position="40"/>
    </location>
</feature>
<name>A0A564TXE9_STRVE</name>
<protein>
    <recommendedName>
        <fullName evidence="4">Uracil permease</fullName>
    </recommendedName>
</protein>
<evidence type="ECO:0000256" key="1">
    <source>
        <dbReference type="SAM" id="Phobius"/>
    </source>
</evidence>
<evidence type="ECO:0000313" key="3">
    <source>
        <dbReference type="Proteomes" id="UP000380217"/>
    </source>
</evidence>
<dbReference type="AlphaFoldDB" id="A0A564TXE9"/>
<sequence length="49" mass="4982">MIASVILVSGIGGLMIDLGGLQITGVATSTILGILLYQILPDPKKGSKD</sequence>
<organism evidence="2 3">
    <name type="scientific">Streptococcus vestibularis</name>
    <dbReference type="NCBI Taxonomy" id="1343"/>
    <lineage>
        <taxon>Bacteria</taxon>
        <taxon>Bacillati</taxon>
        <taxon>Bacillota</taxon>
        <taxon>Bacilli</taxon>
        <taxon>Lactobacillales</taxon>
        <taxon>Streptococcaceae</taxon>
        <taxon>Streptococcus</taxon>
    </lineage>
</organism>
<keyword evidence="1" id="KW-0812">Transmembrane</keyword>
<keyword evidence="1" id="KW-1133">Transmembrane helix</keyword>
<accession>A0A564TXE9</accession>
<reference evidence="2 3" key="1">
    <citation type="submission" date="2019-07" db="EMBL/GenBank/DDBJ databases">
        <authorList>
            <person name="Hibberd C M."/>
            <person name="Gehrig L. J."/>
            <person name="Chang H.-W."/>
            <person name="Venkatesh S."/>
        </authorList>
    </citation>
    <scope>NUCLEOTIDE SEQUENCE [LARGE SCALE GENOMIC DNA]</scope>
    <source>
        <strain evidence="2">Streptococcus_salivarius_SS_Bg39</strain>
    </source>
</reference>
<dbReference type="Proteomes" id="UP000380217">
    <property type="component" value="Unassembled WGS sequence"/>
</dbReference>
<evidence type="ECO:0008006" key="4">
    <source>
        <dbReference type="Google" id="ProtNLM"/>
    </source>
</evidence>